<evidence type="ECO:0000313" key="4">
    <source>
        <dbReference type="Proteomes" id="UP000726737"/>
    </source>
</evidence>
<protein>
    <recommendedName>
        <fullName evidence="2">Protein kinase domain-containing protein</fullName>
    </recommendedName>
</protein>
<dbReference type="OrthoDB" id="4062651at2759"/>
<accession>A0A9P6PLQ1</accession>
<evidence type="ECO:0000313" key="3">
    <source>
        <dbReference type="EMBL" id="KAG0248481.1"/>
    </source>
</evidence>
<dbReference type="PANTHER" id="PTHR24347">
    <property type="entry name" value="SERINE/THREONINE-PROTEIN KINASE"/>
    <property type="match status" value="1"/>
</dbReference>
<dbReference type="SUPFAM" id="SSF56112">
    <property type="entry name" value="Protein kinase-like (PK-like)"/>
    <property type="match status" value="1"/>
</dbReference>
<dbReference type="Gene3D" id="1.10.510.10">
    <property type="entry name" value="Transferase(Phosphotransferase) domain 1"/>
    <property type="match status" value="1"/>
</dbReference>
<keyword evidence="4" id="KW-1185">Reference proteome</keyword>
<gene>
    <name evidence="3" type="ORF">BG011_010226</name>
</gene>
<feature type="region of interest" description="Disordered" evidence="1">
    <location>
        <begin position="80"/>
        <end position="108"/>
    </location>
</feature>
<dbReference type="SMART" id="SM00220">
    <property type="entry name" value="S_TKc"/>
    <property type="match status" value="1"/>
</dbReference>
<dbReference type="EMBL" id="JAAAJA010000985">
    <property type="protein sequence ID" value="KAG0248481.1"/>
    <property type="molecule type" value="Genomic_DNA"/>
</dbReference>
<sequence length="588" mass="64244">MAAMSISTHTTTLKLDLVSSPSLFFPAKSKATLTSTATNSTAVTTKVTANSAAPATTKVGNAATPVGTISLLPVTLPVATSTASSSSSNGSSFSPGTASVNSSGSGNNKRAIVQQRHMTVAIPFRNTLWQRRHQYQHRSSYGHGHPFIHQIQTHIRNSNRSHHNLNLSPGHKKTHSTQLAGKLEDIMSSTLLQDSLNARSMNASEEFSQAHDVNALNAQTQSQMHGQDLASDKDPGTPDSCCSDYVYTAPCEHHPSKGQTDYLINDMFPKLKAKKFKAVAVWASIAHGKRAHDLSTIEFGIRIADFMPLAFKTVPVAGLAEKELELLHDLGNLPNVIHLQDSFVNDNGDTVLVLPMLKKFECHAINQSLCSVRETLRQILTGLTAVHTKNIAHLDINPSNLMVTHDKKNVVIIDFGLSMTVDRCVTNKGAASTSIPVCGTSGYIAPEILNPTAYKTNDPTMADIYSLGVVLGEILEPYIPDCDLHYFGSKYLGVQNTSQTVAYLKDFTAQGALYPKVLVQAADLLRIMLEEDPKERKSAQELLSSHPFLTMSAGADLELCDWQCRVQEIKYQKYLHQEKSGCEVYRYR</sequence>
<evidence type="ECO:0000259" key="2">
    <source>
        <dbReference type="PROSITE" id="PS50011"/>
    </source>
</evidence>
<reference evidence="3" key="1">
    <citation type="journal article" date="2020" name="Fungal Divers.">
        <title>Resolving the Mortierellaceae phylogeny through synthesis of multi-gene phylogenetics and phylogenomics.</title>
        <authorList>
            <person name="Vandepol N."/>
            <person name="Liber J."/>
            <person name="Desiro A."/>
            <person name="Na H."/>
            <person name="Kennedy M."/>
            <person name="Barry K."/>
            <person name="Grigoriev I.V."/>
            <person name="Miller A.N."/>
            <person name="O'Donnell K."/>
            <person name="Stajich J.E."/>
            <person name="Bonito G."/>
        </authorList>
    </citation>
    <scope>NUCLEOTIDE SEQUENCE</scope>
    <source>
        <strain evidence="3">KOD948</strain>
    </source>
</reference>
<evidence type="ECO:0000256" key="1">
    <source>
        <dbReference type="SAM" id="MobiDB-lite"/>
    </source>
</evidence>
<dbReference type="GO" id="GO:0005524">
    <property type="term" value="F:ATP binding"/>
    <property type="evidence" value="ECO:0007669"/>
    <property type="project" value="InterPro"/>
</dbReference>
<name>A0A9P6PLQ1_9FUNG</name>
<dbReference type="Pfam" id="PF00069">
    <property type="entry name" value="Pkinase"/>
    <property type="match status" value="1"/>
</dbReference>
<dbReference type="PROSITE" id="PS50011">
    <property type="entry name" value="PROTEIN_KINASE_DOM"/>
    <property type="match status" value="1"/>
</dbReference>
<dbReference type="GO" id="GO:0004672">
    <property type="term" value="F:protein kinase activity"/>
    <property type="evidence" value="ECO:0007669"/>
    <property type="project" value="InterPro"/>
</dbReference>
<feature type="compositionally biased region" description="Low complexity" evidence="1">
    <location>
        <begin position="80"/>
        <end position="99"/>
    </location>
</feature>
<dbReference type="InterPro" id="IPR000719">
    <property type="entry name" value="Prot_kinase_dom"/>
</dbReference>
<feature type="domain" description="Protein kinase" evidence="2">
    <location>
        <begin position="271"/>
        <end position="549"/>
    </location>
</feature>
<dbReference type="Proteomes" id="UP000726737">
    <property type="component" value="Unassembled WGS sequence"/>
</dbReference>
<dbReference type="AlphaFoldDB" id="A0A9P6PLQ1"/>
<organism evidence="3 4">
    <name type="scientific">Mortierella polycephala</name>
    <dbReference type="NCBI Taxonomy" id="41804"/>
    <lineage>
        <taxon>Eukaryota</taxon>
        <taxon>Fungi</taxon>
        <taxon>Fungi incertae sedis</taxon>
        <taxon>Mucoromycota</taxon>
        <taxon>Mortierellomycotina</taxon>
        <taxon>Mortierellomycetes</taxon>
        <taxon>Mortierellales</taxon>
        <taxon>Mortierellaceae</taxon>
        <taxon>Mortierella</taxon>
    </lineage>
</organism>
<comment type="caution">
    <text evidence="3">The sequence shown here is derived from an EMBL/GenBank/DDBJ whole genome shotgun (WGS) entry which is preliminary data.</text>
</comment>
<proteinExistence type="predicted"/>
<dbReference type="InterPro" id="IPR011009">
    <property type="entry name" value="Kinase-like_dom_sf"/>
</dbReference>